<dbReference type="Proteomes" id="UP000092600">
    <property type="component" value="Unassembled WGS sequence"/>
</dbReference>
<dbReference type="OrthoDB" id="1876989at2759"/>
<evidence type="ECO:0000256" key="2">
    <source>
        <dbReference type="SAM" id="MobiDB-lite"/>
    </source>
</evidence>
<comment type="similarity">
    <text evidence="1">Belongs to the GEM family.</text>
</comment>
<feature type="compositionally biased region" description="Low complexity" evidence="2">
    <location>
        <begin position="72"/>
        <end position="94"/>
    </location>
</feature>
<evidence type="ECO:0000256" key="1">
    <source>
        <dbReference type="ARBA" id="ARBA00009414"/>
    </source>
</evidence>
<evidence type="ECO:0000313" key="4">
    <source>
        <dbReference type="EMBL" id="OAY73574.1"/>
    </source>
</evidence>
<evidence type="ECO:0000313" key="6">
    <source>
        <dbReference type="Proteomes" id="UP000515123"/>
    </source>
</evidence>
<dbReference type="SMART" id="SM00568">
    <property type="entry name" value="GRAM"/>
    <property type="match status" value="1"/>
</dbReference>
<name>A0A199V916_ANACO</name>
<sequence>MKGGTNGGGGAGAGEGRWGTWVMGTPVAPHAHPVNQQAATWVAVDYSPSSYPANPTVNHHSYMNYSIPPGPSSSSSSSAAAAGLQQQQQQQQQPHDPYVQVSPISGSAGKSPMEMILKVLGRCSKKLEDTTRKAGGVAGNVWHHLKTGPSLTDAAMSKLAQGTKVLAEGGNDKVFQQIFGTFPGEQLRKAYACYLSTSSGPVIGTLYLSTTRICFCSDNPLCHNTSQGPHEWIYYKVVVPLDQLRVVNPSASMWNPAEKYIQIVTTDNHEFWFMGFVSYDKALKNLLEALHQAHSGANRTQTNS</sequence>
<feature type="compositionally biased region" description="Gly residues" evidence="2">
    <location>
        <begin position="1"/>
        <end position="17"/>
    </location>
</feature>
<feature type="domain" description="GRAM" evidence="3">
    <location>
        <begin position="173"/>
        <end position="251"/>
    </location>
</feature>
<dbReference type="Gene3D" id="2.30.29.30">
    <property type="entry name" value="Pleckstrin-homology domain (PH domain)/Phosphotyrosine-binding domain (PTB)"/>
    <property type="match status" value="1"/>
</dbReference>
<feature type="region of interest" description="Disordered" evidence="2">
    <location>
        <begin position="62"/>
        <end position="109"/>
    </location>
</feature>
<dbReference type="InterPro" id="IPR011993">
    <property type="entry name" value="PH-like_dom_sf"/>
</dbReference>
<organism evidence="4 5">
    <name type="scientific">Ananas comosus</name>
    <name type="common">Pineapple</name>
    <name type="synonym">Ananas ananas</name>
    <dbReference type="NCBI Taxonomy" id="4615"/>
    <lineage>
        <taxon>Eukaryota</taxon>
        <taxon>Viridiplantae</taxon>
        <taxon>Streptophyta</taxon>
        <taxon>Embryophyta</taxon>
        <taxon>Tracheophyta</taxon>
        <taxon>Spermatophyta</taxon>
        <taxon>Magnoliopsida</taxon>
        <taxon>Liliopsida</taxon>
        <taxon>Poales</taxon>
        <taxon>Bromeliaceae</taxon>
        <taxon>Bromelioideae</taxon>
        <taxon>Ananas</taxon>
    </lineage>
</organism>
<dbReference type="InterPro" id="IPR037848">
    <property type="entry name" value="GEM-like"/>
</dbReference>
<evidence type="ECO:0000313" key="7">
    <source>
        <dbReference type="RefSeq" id="XP_020087360.1"/>
    </source>
</evidence>
<protein>
    <submittedName>
        <fullName evidence="7">GEM-like protein 1</fullName>
    </submittedName>
    <submittedName>
        <fullName evidence="4">GLABRA2 expression modulator</fullName>
    </submittedName>
</protein>
<dbReference type="EMBL" id="LSRQ01002666">
    <property type="protein sequence ID" value="OAY73574.1"/>
    <property type="molecule type" value="Genomic_DNA"/>
</dbReference>
<dbReference type="STRING" id="4615.A0A199V916"/>
<reference evidence="7" key="2">
    <citation type="submission" date="2025-04" db="UniProtKB">
        <authorList>
            <consortium name="RefSeq"/>
        </authorList>
    </citation>
    <scope>IDENTIFICATION</scope>
    <source>
        <tissue evidence="7">Leaf</tissue>
    </source>
</reference>
<evidence type="ECO:0000313" key="5">
    <source>
        <dbReference type="Proteomes" id="UP000092600"/>
    </source>
</evidence>
<accession>A0A199V916</accession>
<reference evidence="4 5" key="1">
    <citation type="journal article" date="2016" name="DNA Res.">
        <title>The draft genome of MD-2 pineapple using hybrid error correction of long reads.</title>
        <authorList>
            <person name="Redwan R.M."/>
            <person name="Saidin A."/>
            <person name="Kumar S.V."/>
        </authorList>
    </citation>
    <scope>NUCLEOTIDE SEQUENCE [LARGE SCALE GENOMIC DNA]</scope>
    <source>
        <strain evidence="5">cv. MD2</strain>
        <tissue evidence="4">Leaf</tissue>
    </source>
</reference>
<gene>
    <name evidence="7" type="primary">LOC109709507</name>
    <name evidence="4" type="ORF">ACMD2_02500</name>
</gene>
<dbReference type="RefSeq" id="XP_020087360.1">
    <property type="nucleotide sequence ID" value="XM_020231771.1"/>
</dbReference>
<dbReference type="PANTHER" id="PTHR31969">
    <property type="entry name" value="GEM-LIKE PROTEIN 2"/>
    <property type="match status" value="1"/>
</dbReference>
<dbReference type="GeneID" id="109709507"/>
<dbReference type="AlphaFoldDB" id="A0A199V916"/>
<dbReference type="Proteomes" id="UP000515123">
    <property type="component" value="Linkage group 4"/>
</dbReference>
<proteinExistence type="inferred from homology"/>
<keyword evidence="6" id="KW-1185">Reference proteome</keyword>
<dbReference type="Pfam" id="PF02893">
    <property type="entry name" value="GRAM"/>
    <property type="match status" value="1"/>
</dbReference>
<evidence type="ECO:0000259" key="3">
    <source>
        <dbReference type="SMART" id="SM00568"/>
    </source>
</evidence>
<dbReference type="CDD" id="cd13222">
    <property type="entry name" value="PH-GRAM_GEM"/>
    <property type="match status" value="1"/>
</dbReference>
<feature type="region of interest" description="Disordered" evidence="2">
    <location>
        <begin position="1"/>
        <end position="23"/>
    </location>
</feature>
<dbReference type="InterPro" id="IPR004182">
    <property type="entry name" value="GRAM"/>
</dbReference>